<keyword evidence="3" id="KW-1185">Reference proteome</keyword>
<dbReference type="PANTHER" id="PTHR38797">
    <property type="entry name" value="NUCLEAR PORE COMPLEX PROTEIN NUP85-RELATED"/>
    <property type="match status" value="1"/>
</dbReference>
<accession>A0A0G4L323</accession>
<dbReference type="PANTHER" id="PTHR38797:SF4">
    <property type="entry name" value="NUCLEAR PORE COMPLEX PROTEIN NUP85"/>
    <property type="match status" value="1"/>
</dbReference>
<dbReference type="AlphaFoldDB" id="A0A0G4L323"/>
<dbReference type="Pfam" id="PF12311">
    <property type="entry name" value="DUF3632"/>
    <property type="match status" value="1"/>
</dbReference>
<dbReference type="STRING" id="100787.A0A0G4L323"/>
<evidence type="ECO:0000256" key="1">
    <source>
        <dbReference type="SAM" id="MobiDB-lite"/>
    </source>
</evidence>
<dbReference type="InterPro" id="IPR022085">
    <property type="entry name" value="OpdG"/>
</dbReference>
<dbReference type="Proteomes" id="UP000044602">
    <property type="component" value="Unassembled WGS sequence"/>
</dbReference>
<protein>
    <submittedName>
        <fullName evidence="2">Uncharacterized protein</fullName>
    </submittedName>
</protein>
<feature type="region of interest" description="Disordered" evidence="1">
    <location>
        <begin position="35"/>
        <end position="56"/>
    </location>
</feature>
<reference evidence="3" key="1">
    <citation type="submission" date="2015-05" db="EMBL/GenBank/DDBJ databases">
        <authorList>
            <person name="Fogelqvist Johan"/>
        </authorList>
    </citation>
    <scope>NUCLEOTIDE SEQUENCE [LARGE SCALE GENOMIC DNA]</scope>
</reference>
<proteinExistence type="predicted"/>
<gene>
    <name evidence="2" type="ORF">BN1708_011670</name>
</gene>
<evidence type="ECO:0000313" key="2">
    <source>
        <dbReference type="EMBL" id="CRK16170.1"/>
    </source>
</evidence>
<dbReference type="EMBL" id="CVQH01007224">
    <property type="protein sequence ID" value="CRK16170.1"/>
    <property type="molecule type" value="Genomic_DNA"/>
</dbReference>
<evidence type="ECO:0000313" key="3">
    <source>
        <dbReference type="Proteomes" id="UP000044602"/>
    </source>
</evidence>
<feature type="compositionally biased region" description="Polar residues" evidence="1">
    <location>
        <begin position="39"/>
        <end position="51"/>
    </location>
</feature>
<organism evidence="2 3">
    <name type="scientific">Verticillium longisporum</name>
    <name type="common">Verticillium dahliae var. longisporum</name>
    <dbReference type="NCBI Taxonomy" id="100787"/>
    <lineage>
        <taxon>Eukaryota</taxon>
        <taxon>Fungi</taxon>
        <taxon>Dikarya</taxon>
        <taxon>Ascomycota</taxon>
        <taxon>Pezizomycotina</taxon>
        <taxon>Sordariomycetes</taxon>
        <taxon>Hypocreomycetidae</taxon>
        <taxon>Glomerellales</taxon>
        <taxon>Plectosphaerellaceae</taxon>
        <taxon>Verticillium</taxon>
    </lineage>
</organism>
<name>A0A0G4L323_VERLO</name>
<sequence>MSTVMSSLISRSSIRTDISRTLFRSGTHTISIAKRSAPFYNNTPQPKRQSTPRPPRSIAIMAEPLNLTYKPDDVSYDDAAAFEIVKTLLNASSDSSVTVETTAKDLAATLPGPPGSDGTDAHYTLYNMVIDVAKQIPHNHPALVRLVRTVEALSLSPKTVFTETTNGFETSRRLHTFGWNLRDVFGPPFEPNRPPTDGQLASYLSIQAFTALLWSRGLIHGDDFVLWQLRSAFEEDVEDAKEAAYLSAAAGLWIVHAGSRVWQLVTDGPVLSGPDARSLRAGEKLGGEGGYGKERWAFWVKGFDARAEGGDGVDAGIAKRAAAVMKGIAGDL</sequence>
<dbReference type="InterPro" id="IPR053204">
    <property type="entry name" value="Oxopyrrolidines_Biosynth-assoc"/>
</dbReference>